<keyword evidence="3" id="KW-0106">Calcium</keyword>
<evidence type="ECO:0000313" key="5">
    <source>
        <dbReference type="EMBL" id="GGE17234.1"/>
    </source>
</evidence>
<evidence type="ECO:0000256" key="2">
    <source>
        <dbReference type="ARBA" id="ARBA00022737"/>
    </source>
</evidence>
<dbReference type="AlphaFoldDB" id="A0A916ZWT4"/>
<evidence type="ECO:0000259" key="4">
    <source>
        <dbReference type="SMART" id="SM00237"/>
    </source>
</evidence>
<dbReference type="Gene3D" id="3.60.10.10">
    <property type="entry name" value="Endonuclease/exonuclease/phosphatase"/>
    <property type="match status" value="1"/>
</dbReference>
<dbReference type="SUPFAM" id="SSF56219">
    <property type="entry name" value="DNase I-like"/>
    <property type="match status" value="1"/>
</dbReference>
<name>A0A916ZWT4_9SPHN</name>
<gene>
    <name evidence="5" type="ORF">GCM10011529_24680</name>
</gene>
<keyword evidence="2" id="KW-0677">Repeat</keyword>
<reference evidence="5" key="2">
    <citation type="submission" date="2020-09" db="EMBL/GenBank/DDBJ databases">
        <authorList>
            <person name="Sun Q."/>
            <person name="Zhou Y."/>
        </authorList>
    </citation>
    <scope>NUCLEOTIDE SEQUENCE</scope>
    <source>
        <strain evidence="5">CGMCC 1.15519</strain>
    </source>
</reference>
<dbReference type="CDD" id="cd04486">
    <property type="entry name" value="YhcR_OBF_like"/>
    <property type="match status" value="1"/>
</dbReference>
<keyword evidence="1" id="KW-0732">Signal</keyword>
<evidence type="ECO:0000256" key="1">
    <source>
        <dbReference type="ARBA" id="ARBA00022729"/>
    </source>
</evidence>
<dbReference type="PANTHER" id="PTHR42834">
    <property type="entry name" value="ENDONUCLEASE/EXONUCLEASE/PHOSPHATASE FAMILY PROTEIN (AFU_ORTHOLOGUE AFUA_3G09210)"/>
    <property type="match status" value="1"/>
</dbReference>
<dbReference type="InterPro" id="IPR036691">
    <property type="entry name" value="Endo/exonu/phosph_ase_sf"/>
</dbReference>
<feature type="domain" description="Calx-beta" evidence="4">
    <location>
        <begin position="17"/>
        <end position="106"/>
    </location>
</feature>
<dbReference type="InterPro" id="IPR038081">
    <property type="entry name" value="CalX-like_sf"/>
</dbReference>
<sequence>MPVSYAPGFTVGGAGDTAVTIADVSIAEGNAGTSVLTFTVTRGDATGAFTVDYASADGTATAGSDYAAVAGTIAFTAGGALTQTVSVTINGDVATEANESFTLGLSNLVNATGSAAIADATATGTITNDDISVIAIHDIQGAGHVSTFAGQVVTTTGIVTAVDTNGFYIQSADADGNDATSEAILIFTSTAPTVTIGDRINVTGTVTVTEFIPGGASSGNLSTTEIVSPVISILSSNNALPTAIILGAGGRTAPTEIIDNDNFGTFDPASDGIDFYESLEGMLVTVPTPLVVAPTTSFGELYTVADGGAGATGLSARGTIVTKGSVGDGLSVTNTGPGSDYNPERIQIDADSFTPGGIPLVNAGTTLNDVTGIMSYAFGSYEVLATSAVTVAAPSILTGEVTSLSAGADTLTIASYNVLNLDPNDSDGDTDVADGRFNSIALQIKDALGSPDIIALQEMQDNSGSANDGTVSASITLQMLVDAIALAGGPTYSFIDNSFITNNTNGGEPGGNIRVAYLYDASRVSLVAGSVSTTPDAAADFAGSRQPLVATFEFNDENVTLINNHFSSKGGSTGLFGAIQPSINGSAAERLI</sequence>
<dbReference type="Gene3D" id="2.60.40.2030">
    <property type="match status" value="1"/>
</dbReference>
<dbReference type="GO" id="GO:0016020">
    <property type="term" value="C:membrane"/>
    <property type="evidence" value="ECO:0007669"/>
    <property type="project" value="InterPro"/>
</dbReference>
<reference evidence="5" key="1">
    <citation type="journal article" date="2014" name="Int. J. Syst. Evol. Microbiol.">
        <title>Complete genome sequence of Corynebacterium casei LMG S-19264T (=DSM 44701T), isolated from a smear-ripened cheese.</title>
        <authorList>
            <consortium name="US DOE Joint Genome Institute (JGI-PGF)"/>
            <person name="Walter F."/>
            <person name="Albersmeier A."/>
            <person name="Kalinowski J."/>
            <person name="Ruckert C."/>
        </authorList>
    </citation>
    <scope>NUCLEOTIDE SEQUENCE</scope>
    <source>
        <strain evidence="5">CGMCC 1.15519</strain>
    </source>
</reference>
<dbReference type="Pfam" id="PF03160">
    <property type="entry name" value="Calx-beta"/>
    <property type="match status" value="1"/>
</dbReference>
<accession>A0A916ZWT4</accession>
<comment type="caution">
    <text evidence="5">The sequence shown here is derived from an EMBL/GenBank/DDBJ whole genome shotgun (WGS) entry which is preliminary data.</text>
</comment>
<protein>
    <recommendedName>
        <fullName evidence="4">Calx-beta domain-containing protein</fullName>
    </recommendedName>
</protein>
<dbReference type="Proteomes" id="UP000635071">
    <property type="component" value="Unassembled WGS sequence"/>
</dbReference>
<dbReference type="PANTHER" id="PTHR42834:SF1">
    <property type="entry name" value="ENDONUCLEASE_EXONUCLEASE_PHOSPHATASE FAMILY PROTEIN (AFU_ORTHOLOGUE AFUA_3G09210)"/>
    <property type="match status" value="1"/>
</dbReference>
<dbReference type="SUPFAM" id="SSF141072">
    <property type="entry name" value="CalX-like"/>
    <property type="match status" value="1"/>
</dbReference>
<evidence type="ECO:0000313" key="6">
    <source>
        <dbReference type="Proteomes" id="UP000635071"/>
    </source>
</evidence>
<dbReference type="EMBL" id="BMJM01000009">
    <property type="protein sequence ID" value="GGE17234.1"/>
    <property type="molecule type" value="Genomic_DNA"/>
</dbReference>
<keyword evidence="6" id="KW-1185">Reference proteome</keyword>
<dbReference type="RefSeq" id="WP_188763271.1">
    <property type="nucleotide sequence ID" value="NZ_BMJM01000009.1"/>
</dbReference>
<proteinExistence type="predicted"/>
<dbReference type="GO" id="GO:0007154">
    <property type="term" value="P:cell communication"/>
    <property type="evidence" value="ECO:0007669"/>
    <property type="project" value="InterPro"/>
</dbReference>
<evidence type="ECO:0000256" key="3">
    <source>
        <dbReference type="ARBA" id="ARBA00022837"/>
    </source>
</evidence>
<dbReference type="InterPro" id="IPR003644">
    <property type="entry name" value="Calx_beta"/>
</dbReference>
<organism evidence="5 6">
    <name type="scientific">Sandarakinorhabdus glacialis</name>
    <dbReference type="NCBI Taxonomy" id="1614636"/>
    <lineage>
        <taxon>Bacteria</taxon>
        <taxon>Pseudomonadati</taxon>
        <taxon>Pseudomonadota</taxon>
        <taxon>Alphaproteobacteria</taxon>
        <taxon>Sphingomonadales</taxon>
        <taxon>Sphingosinicellaceae</taxon>
        <taxon>Sandarakinorhabdus</taxon>
    </lineage>
</organism>
<dbReference type="SMART" id="SM00237">
    <property type="entry name" value="Calx_beta"/>
    <property type="match status" value="1"/>
</dbReference>